<evidence type="ECO:0000256" key="2">
    <source>
        <dbReference type="HAMAP-Rule" id="MF_00612"/>
    </source>
</evidence>
<proteinExistence type="inferred from homology"/>
<dbReference type="Pfam" id="PF02810">
    <property type="entry name" value="SEC-C"/>
    <property type="match status" value="1"/>
</dbReference>
<dbReference type="InterPro" id="IPR023006">
    <property type="entry name" value="YchJ-like"/>
</dbReference>
<dbReference type="HAMAP" id="MF_00612">
    <property type="entry name" value="UPF0225"/>
    <property type="match status" value="1"/>
</dbReference>
<sequence>MTSSLASPSVTPCPCGSGALYAACCGRWHRGAEHLQAPDAEALMRSRYSAYVLGLADYLLDTWHPGTRPAALEPDPPGLRWLGLEVRRHEVTSEDRAVVEFVARSKLGGRAHRLHETSRFVREHGRWYYVDGDIRA</sequence>
<evidence type="ECO:0000259" key="3">
    <source>
        <dbReference type="Pfam" id="PF17775"/>
    </source>
</evidence>
<evidence type="ECO:0000256" key="1">
    <source>
        <dbReference type="ARBA" id="ARBA00010839"/>
    </source>
</evidence>
<dbReference type="InterPro" id="IPR048469">
    <property type="entry name" value="YchJ-like_M"/>
</dbReference>
<gene>
    <name evidence="4" type="ORF">OMP39_05725</name>
</gene>
<dbReference type="RefSeq" id="WP_264893873.1">
    <property type="nucleotide sequence ID" value="NZ_CP110257.1"/>
</dbReference>
<dbReference type="InterPro" id="IPR032710">
    <property type="entry name" value="NTF2-like_dom_sf"/>
</dbReference>
<comment type="similarity">
    <text evidence="1 2">Belongs to the UPF0225 family.</text>
</comment>
<dbReference type="PANTHER" id="PTHR33747">
    <property type="entry name" value="UPF0225 PROTEIN SCO1677"/>
    <property type="match status" value="1"/>
</dbReference>
<dbReference type="InterPro" id="IPR004027">
    <property type="entry name" value="SEC_C_motif"/>
</dbReference>
<evidence type="ECO:0000313" key="5">
    <source>
        <dbReference type="Proteomes" id="UP001163266"/>
    </source>
</evidence>
<evidence type="ECO:0000313" key="4">
    <source>
        <dbReference type="EMBL" id="UZD56074.1"/>
    </source>
</evidence>
<keyword evidence="5" id="KW-1185">Reference proteome</keyword>
<dbReference type="SUPFAM" id="SSF54427">
    <property type="entry name" value="NTF2-like"/>
    <property type="match status" value="1"/>
</dbReference>
<organism evidence="4 5">
    <name type="scientific">Caldimonas aquatica</name>
    <dbReference type="NCBI Taxonomy" id="376175"/>
    <lineage>
        <taxon>Bacteria</taxon>
        <taxon>Pseudomonadati</taxon>
        <taxon>Pseudomonadota</taxon>
        <taxon>Betaproteobacteria</taxon>
        <taxon>Burkholderiales</taxon>
        <taxon>Sphaerotilaceae</taxon>
        <taxon>Caldimonas</taxon>
    </lineage>
</organism>
<accession>A0ABY6MVP8</accession>
<dbReference type="Gene3D" id="3.10.450.50">
    <property type="match status" value="1"/>
</dbReference>
<dbReference type="Proteomes" id="UP001163266">
    <property type="component" value="Chromosome"/>
</dbReference>
<protein>
    <recommendedName>
        <fullName evidence="2">UPF0225 protein OMP39_05725</fullName>
    </recommendedName>
</protein>
<dbReference type="Pfam" id="PF17775">
    <property type="entry name" value="YchJ_M-like"/>
    <property type="match status" value="1"/>
</dbReference>
<dbReference type="PANTHER" id="PTHR33747:SF1">
    <property type="entry name" value="ADENYLATE CYCLASE-ASSOCIATED CAP C-TERMINAL DOMAIN-CONTAINING PROTEIN"/>
    <property type="match status" value="1"/>
</dbReference>
<feature type="domain" description="YchJ-like middle NTF2-like" evidence="3">
    <location>
        <begin position="39"/>
        <end position="132"/>
    </location>
</feature>
<name>A0ABY6MVP8_9BURK</name>
<reference evidence="4" key="1">
    <citation type="submission" date="2022-10" db="EMBL/GenBank/DDBJ databases">
        <title>Complete genome sequence of Schlegelella aquatica LMG 23380.</title>
        <authorList>
            <person name="Musilova J."/>
            <person name="Kourilova X."/>
            <person name="Bezdicek M."/>
            <person name="Hermankova K."/>
            <person name="Obruca S."/>
            <person name="Sedlar K."/>
        </authorList>
    </citation>
    <scope>NUCLEOTIDE SEQUENCE</scope>
    <source>
        <strain evidence="4">LMG 23380</strain>
    </source>
</reference>
<dbReference type="EMBL" id="CP110257">
    <property type="protein sequence ID" value="UZD56074.1"/>
    <property type="molecule type" value="Genomic_DNA"/>
</dbReference>